<dbReference type="GO" id="GO:1902600">
    <property type="term" value="P:proton transmembrane transport"/>
    <property type="evidence" value="ECO:0007669"/>
    <property type="project" value="InterPro"/>
</dbReference>
<dbReference type="GO" id="GO:0016020">
    <property type="term" value="C:membrane"/>
    <property type="evidence" value="ECO:0007669"/>
    <property type="project" value="UniProtKB-SubCell"/>
</dbReference>
<feature type="transmembrane region" description="Helical" evidence="5">
    <location>
        <begin position="188"/>
        <end position="206"/>
    </location>
</feature>
<feature type="transmembrane region" description="Helical" evidence="5">
    <location>
        <begin position="226"/>
        <end position="246"/>
    </location>
</feature>
<dbReference type="PANTHER" id="PTHR46157">
    <property type="entry name" value="K(+) EFFLUX ANTIPORTER 3, CHLOROPLASTIC"/>
    <property type="match status" value="1"/>
</dbReference>
<name>A0AAD2CQ80_9STRA</name>
<feature type="signal peptide" evidence="6">
    <location>
        <begin position="1"/>
        <end position="20"/>
    </location>
</feature>
<dbReference type="Gene3D" id="1.20.1530.20">
    <property type="match status" value="1"/>
</dbReference>
<keyword evidence="6" id="KW-0732">Signal</keyword>
<evidence type="ECO:0000256" key="4">
    <source>
        <dbReference type="ARBA" id="ARBA00023136"/>
    </source>
</evidence>
<feature type="transmembrane region" description="Helical" evidence="5">
    <location>
        <begin position="369"/>
        <end position="394"/>
    </location>
</feature>
<dbReference type="InterPro" id="IPR038770">
    <property type="entry name" value="Na+/solute_symporter_sf"/>
</dbReference>
<dbReference type="EMBL" id="CAKOGP040001112">
    <property type="protein sequence ID" value="CAJ1942510.1"/>
    <property type="molecule type" value="Genomic_DNA"/>
</dbReference>
<feature type="domain" description="Cation/H+ exchanger transmembrane" evidence="7">
    <location>
        <begin position="91"/>
        <end position="448"/>
    </location>
</feature>
<protein>
    <recommendedName>
        <fullName evidence="7">Cation/H+ exchanger transmembrane domain-containing protein</fullName>
    </recommendedName>
</protein>
<evidence type="ECO:0000256" key="2">
    <source>
        <dbReference type="ARBA" id="ARBA00022692"/>
    </source>
</evidence>
<proteinExistence type="predicted"/>
<sequence>MKTVFKSSLLLAALLAGSEARSAPFGIKNQVASLKENSLPNVAADVNKHSSWETVPRGGADVVSIASDAISGLKKYMGGAKADTLLLLLTTALNTPICQALKTSPILGFLALGVLFGPNGYSLISDVHKTEMMADIGIVFFLFEMGIHLDFKTLMNMRKDVFGLGGSQFMVTAIAVAVVAKLCGLSTAAQVVLGGGLALSSSAFVLQLLKDKNQLETTFGKKSFGVLLLQDLAVVPLLVVTPILAGSGSGLGEALASAGLKAAMALSTIGIAGKFLLKPFFKAVAGTKSQEAFVGAILFTVLGMSFLTEGLGLSNTLGAFLAGVLLSETPHRHAIEKEISVFRGILVGLFFFTVGFEIDLQLIANKAPLVAGIVAGIVALKAVIASGVAMAFGLDKSIAQQVGLILAQGGEFAFVAFRLARSHGIFDGELTKLLLTCVSLTMGVTPFLEELGTKMAAKMAPVPAKNTVSFGKKKR</sequence>
<feature type="chain" id="PRO_5042012965" description="Cation/H+ exchanger transmembrane domain-containing protein" evidence="6">
    <location>
        <begin position="21"/>
        <end position="475"/>
    </location>
</feature>
<evidence type="ECO:0000313" key="8">
    <source>
        <dbReference type="EMBL" id="CAJ1942510.1"/>
    </source>
</evidence>
<evidence type="ECO:0000313" key="9">
    <source>
        <dbReference type="Proteomes" id="UP001295423"/>
    </source>
</evidence>
<comment type="caution">
    <text evidence="8">The sequence shown here is derived from an EMBL/GenBank/DDBJ whole genome shotgun (WGS) entry which is preliminary data.</text>
</comment>
<dbReference type="Pfam" id="PF00999">
    <property type="entry name" value="Na_H_Exchanger"/>
    <property type="match status" value="1"/>
</dbReference>
<evidence type="ECO:0000256" key="5">
    <source>
        <dbReference type="SAM" id="Phobius"/>
    </source>
</evidence>
<dbReference type="AlphaFoldDB" id="A0AAD2CQ80"/>
<dbReference type="InterPro" id="IPR006153">
    <property type="entry name" value="Cation/H_exchanger_TM"/>
</dbReference>
<feature type="transmembrane region" description="Helical" evidence="5">
    <location>
        <begin position="161"/>
        <end position="182"/>
    </location>
</feature>
<evidence type="ECO:0000259" key="7">
    <source>
        <dbReference type="Pfam" id="PF00999"/>
    </source>
</evidence>
<keyword evidence="2 5" id="KW-0812">Transmembrane</keyword>
<dbReference type="GO" id="GO:0015297">
    <property type="term" value="F:antiporter activity"/>
    <property type="evidence" value="ECO:0007669"/>
    <property type="project" value="InterPro"/>
</dbReference>
<evidence type="ECO:0000256" key="3">
    <source>
        <dbReference type="ARBA" id="ARBA00022989"/>
    </source>
</evidence>
<keyword evidence="4 5" id="KW-0472">Membrane</keyword>
<comment type="subcellular location">
    <subcellularLocation>
        <location evidence="1">Membrane</location>
        <topology evidence="1">Multi-pass membrane protein</topology>
    </subcellularLocation>
</comment>
<feature type="transmembrane region" description="Helical" evidence="5">
    <location>
        <begin position="341"/>
        <end position="363"/>
    </location>
</feature>
<evidence type="ECO:0000256" key="6">
    <source>
        <dbReference type="SAM" id="SignalP"/>
    </source>
</evidence>
<organism evidence="8 9">
    <name type="scientific">Cylindrotheca closterium</name>
    <dbReference type="NCBI Taxonomy" id="2856"/>
    <lineage>
        <taxon>Eukaryota</taxon>
        <taxon>Sar</taxon>
        <taxon>Stramenopiles</taxon>
        <taxon>Ochrophyta</taxon>
        <taxon>Bacillariophyta</taxon>
        <taxon>Bacillariophyceae</taxon>
        <taxon>Bacillariophycidae</taxon>
        <taxon>Bacillariales</taxon>
        <taxon>Bacillariaceae</taxon>
        <taxon>Cylindrotheca</taxon>
    </lineage>
</organism>
<evidence type="ECO:0000256" key="1">
    <source>
        <dbReference type="ARBA" id="ARBA00004141"/>
    </source>
</evidence>
<dbReference type="Proteomes" id="UP001295423">
    <property type="component" value="Unassembled WGS sequence"/>
</dbReference>
<keyword evidence="9" id="KW-1185">Reference proteome</keyword>
<reference evidence="8" key="1">
    <citation type="submission" date="2023-08" db="EMBL/GenBank/DDBJ databases">
        <authorList>
            <person name="Audoor S."/>
            <person name="Bilcke G."/>
        </authorList>
    </citation>
    <scope>NUCLEOTIDE SEQUENCE</scope>
</reference>
<keyword evidence="3 5" id="KW-1133">Transmembrane helix</keyword>
<gene>
    <name evidence="8" type="ORF">CYCCA115_LOCUS7983</name>
</gene>
<feature type="transmembrane region" description="Helical" evidence="5">
    <location>
        <begin position="258"/>
        <end position="277"/>
    </location>
</feature>
<accession>A0AAD2CQ80</accession>
<dbReference type="PANTHER" id="PTHR46157:SF4">
    <property type="entry name" value="K(+) EFFLUX ANTIPORTER 3, CHLOROPLASTIC"/>
    <property type="match status" value="1"/>
</dbReference>